<dbReference type="HOGENOM" id="CLU_1306705_0_0_1"/>
<name>K4DAH4_SOLLC</name>
<evidence type="ECO:0000313" key="4">
    <source>
        <dbReference type="Proteomes" id="UP000004994"/>
    </source>
</evidence>
<evidence type="ECO:0000313" key="3">
    <source>
        <dbReference type="EnsemblPlants" id="Solyc11g070180.1.1"/>
    </source>
</evidence>
<keyword evidence="1" id="KW-0175">Coiled coil</keyword>
<proteinExistence type="predicted"/>
<reference evidence="3" key="2">
    <citation type="submission" date="2015-06" db="UniProtKB">
        <authorList>
            <consortium name="EnsemblPlants"/>
        </authorList>
    </citation>
    <scope>IDENTIFICATION</scope>
    <source>
        <strain evidence="3">cv. Heinz 1706</strain>
    </source>
</reference>
<reference evidence="3" key="1">
    <citation type="journal article" date="2012" name="Nature">
        <title>The tomato genome sequence provides insights into fleshy fruit evolution.</title>
        <authorList>
            <consortium name="Tomato Genome Consortium"/>
        </authorList>
    </citation>
    <scope>NUCLEOTIDE SEQUENCE [LARGE SCALE GENOMIC DNA]</scope>
    <source>
        <strain evidence="3">cv. Heinz 1706</strain>
    </source>
</reference>
<protein>
    <submittedName>
        <fullName evidence="3">Uncharacterized protein</fullName>
    </submittedName>
</protein>
<dbReference type="AlphaFoldDB" id="K4DAH4"/>
<keyword evidence="4" id="KW-1185">Reference proteome</keyword>
<dbReference type="EnsemblPlants" id="Solyc11g070180.1.1">
    <property type="protein sequence ID" value="Solyc11g070180.1.1"/>
    <property type="gene ID" value="Solyc11g070180.1"/>
</dbReference>
<evidence type="ECO:0000256" key="2">
    <source>
        <dbReference type="SAM" id="MobiDB-lite"/>
    </source>
</evidence>
<feature type="coiled-coil region" evidence="1">
    <location>
        <begin position="72"/>
        <end position="119"/>
    </location>
</feature>
<feature type="region of interest" description="Disordered" evidence="2">
    <location>
        <begin position="165"/>
        <end position="211"/>
    </location>
</feature>
<dbReference type="Gramene" id="Solyc11g070180.1.1">
    <property type="protein sequence ID" value="Solyc11g070180.1.1"/>
    <property type="gene ID" value="Solyc11g070180.1"/>
</dbReference>
<sequence>MERASANPENLNSLRENAVEIICGACQAMKGKRNRCLGCDFTPPEKKSEFEELNRSFDVRELRQVYTEFKEKAEAEREYARLLRIARAERRHAQSKKSYKSLKRKNKQLKRTIEQNKDFMIRHLTESPGRQWNCSCGWRTEERTAAGGGAGVHEEELTGMGVRLNRNVNARRRPGFSRGQRPNDDTSSTSRARSDEEEMLAMGLGIRGQNL</sequence>
<dbReference type="InParanoid" id="K4DAH4"/>
<evidence type="ECO:0000256" key="1">
    <source>
        <dbReference type="SAM" id="Coils"/>
    </source>
</evidence>
<dbReference type="Proteomes" id="UP000004994">
    <property type="component" value="Chromosome 11"/>
</dbReference>
<organism evidence="3">
    <name type="scientific">Solanum lycopersicum</name>
    <name type="common">Tomato</name>
    <name type="synonym">Lycopersicon esculentum</name>
    <dbReference type="NCBI Taxonomy" id="4081"/>
    <lineage>
        <taxon>Eukaryota</taxon>
        <taxon>Viridiplantae</taxon>
        <taxon>Streptophyta</taxon>
        <taxon>Embryophyta</taxon>
        <taxon>Tracheophyta</taxon>
        <taxon>Spermatophyta</taxon>
        <taxon>Magnoliopsida</taxon>
        <taxon>eudicotyledons</taxon>
        <taxon>Gunneridae</taxon>
        <taxon>Pentapetalae</taxon>
        <taxon>asterids</taxon>
        <taxon>lamiids</taxon>
        <taxon>Solanales</taxon>
        <taxon>Solanaceae</taxon>
        <taxon>Solanoideae</taxon>
        <taxon>Solaneae</taxon>
        <taxon>Solanum</taxon>
        <taxon>Solanum subgen. Lycopersicon</taxon>
    </lineage>
</organism>
<accession>K4DAH4</accession>
<dbReference type="PaxDb" id="4081-Solyc11g070180.1.1"/>